<sequence length="63" mass="7124">MELFDLSPDQLNILGVIIAKDYSLKYNVDQLSILADFFIAVGSNIDIYAASFAYFQSRNNNEN</sequence>
<evidence type="ECO:0000256" key="1">
    <source>
        <dbReference type="SAM" id="Phobius"/>
    </source>
</evidence>
<dbReference type="EMBL" id="CP010994">
    <property type="protein sequence ID" value="AMN37065.1"/>
    <property type="molecule type" value="Genomic_DNA"/>
</dbReference>
<dbReference type="RefSeq" id="WP_061429337.1">
    <property type="nucleotide sequence ID" value="NZ_CABPRK010000003.1"/>
</dbReference>
<keyword evidence="1" id="KW-0472">Membrane</keyword>
<feature type="transmembrane region" description="Helical" evidence="1">
    <location>
        <begin position="33"/>
        <end position="55"/>
    </location>
</feature>
<dbReference type="Proteomes" id="UP000070260">
    <property type="component" value="Chromosome"/>
</dbReference>
<dbReference type="PATRIC" id="fig|1502.177.peg.3098"/>
<keyword evidence="1" id="KW-1133">Transmembrane helix</keyword>
<name>A0A140GTZ0_CLOPF</name>
<evidence type="ECO:0000313" key="3">
    <source>
        <dbReference type="Proteomes" id="UP000070260"/>
    </source>
</evidence>
<proteinExistence type="predicted"/>
<gene>
    <name evidence="2" type="ORF">JFP838_15450</name>
</gene>
<evidence type="ECO:0000313" key="2">
    <source>
        <dbReference type="EMBL" id="AMN37065.1"/>
    </source>
</evidence>
<protein>
    <submittedName>
        <fullName evidence="2">Uncharacterized protein</fullName>
    </submittedName>
</protein>
<organism evidence="2 3">
    <name type="scientific">Clostridium perfringens</name>
    <dbReference type="NCBI Taxonomy" id="1502"/>
    <lineage>
        <taxon>Bacteria</taxon>
        <taxon>Bacillati</taxon>
        <taxon>Bacillota</taxon>
        <taxon>Clostridia</taxon>
        <taxon>Eubacteriales</taxon>
        <taxon>Clostridiaceae</taxon>
        <taxon>Clostridium</taxon>
    </lineage>
</organism>
<accession>A0A140GTZ0</accession>
<keyword evidence="1" id="KW-0812">Transmembrane</keyword>
<reference evidence="2 3" key="1">
    <citation type="journal article" date="2016" name="PLoS ONE">
        <title>Plasmid Characterization and Chromosome Analysis of Two netF+ Clostridium perfringens Isolates Associated with Foal and Canine Necrotizing Enteritis.</title>
        <authorList>
            <person name="Mehdizadeh Gohari I."/>
            <person name="Kropinski A.M."/>
            <person name="Weese S.J."/>
            <person name="Parreira V.R."/>
            <person name="Whitehead A.E."/>
            <person name="Boerlin P."/>
            <person name="Prescott J.F."/>
        </authorList>
    </citation>
    <scope>NUCLEOTIDE SEQUENCE [LARGE SCALE GENOMIC DNA]</scope>
    <source>
        <strain evidence="2 3">JP838</strain>
    </source>
</reference>
<dbReference type="AlphaFoldDB" id="A0A140GTZ0"/>